<dbReference type="EMBL" id="LWHJ01000031">
    <property type="protein sequence ID" value="OAQ38340.1"/>
    <property type="molecule type" value="Genomic_DNA"/>
</dbReference>
<evidence type="ECO:0000256" key="2">
    <source>
        <dbReference type="ARBA" id="ARBA00022729"/>
    </source>
</evidence>
<dbReference type="InterPro" id="IPR008397">
    <property type="entry name" value="Alginate_lyase_dom"/>
</dbReference>
<dbReference type="InterPro" id="IPR012480">
    <property type="entry name" value="Hepar_II_III_C"/>
</dbReference>
<name>A0A179DCB7_9SPHI</name>
<reference evidence="7 8" key="2">
    <citation type="submission" date="2016-06" db="EMBL/GenBank/DDBJ databases">
        <title>Pedobacter psychrophilus sp. nov., isolated from Antarctic fragmentary rock.</title>
        <authorList>
            <person name="Svec P."/>
        </authorList>
    </citation>
    <scope>NUCLEOTIDE SEQUENCE [LARGE SCALE GENOMIC DNA]</scope>
    <source>
        <strain evidence="7 8">CCM 8644</strain>
    </source>
</reference>
<dbReference type="AlphaFoldDB" id="A0A179DCB7"/>
<evidence type="ECO:0000313" key="8">
    <source>
        <dbReference type="Proteomes" id="UP000078459"/>
    </source>
</evidence>
<feature type="domain" description="Alginate lyase" evidence="5">
    <location>
        <begin position="81"/>
        <end position="296"/>
    </location>
</feature>
<keyword evidence="8" id="KW-1185">Reference proteome</keyword>
<comment type="subcellular location">
    <subcellularLocation>
        <location evidence="1">Periplasm</location>
    </subcellularLocation>
</comment>
<feature type="domain" description="Heparinase II/III-like C-terminal" evidence="6">
    <location>
        <begin position="377"/>
        <end position="560"/>
    </location>
</feature>
<evidence type="ECO:0000256" key="4">
    <source>
        <dbReference type="ARBA" id="ARBA00023239"/>
    </source>
</evidence>
<dbReference type="Pfam" id="PF07940">
    <property type="entry name" value="Hepar_II_III_C"/>
    <property type="match status" value="1"/>
</dbReference>
<dbReference type="Proteomes" id="UP000078459">
    <property type="component" value="Unassembled WGS sequence"/>
</dbReference>
<keyword evidence="3" id="KW-0574">Periplasm</keyword>
<evidence type="ECO:0000313" key="7">
    <source>
        <dbReference type="EMBL" id="OAQ38340.1"/>
    </source>
</evidence>
<dbReference type="PANTHER" id="PTHR39210">
    <property type="entry name" value="HEPARIN-SULFATE LYASE"/>
    <property type="match status" value="1"/>
</dbReference>
<keyword evidence="4" id="KW-0456">Lyase</keyword>
<dbReference type="STRING" id="1826909.A5893_15925"/>
<gene>
    <name evidence="7" type="ORF">A5893_15925</name>
</gene>
<dbReference type="GO" id="GO:0016829">
    <property type="term" value="F:lyase activity"/>
    <property type="evidence" value="ECO:0007669"/>
    <property type="project" value="UniProtKB-KW"/>
</dbReference>
<evidence type="ECO:0000256" key="3">
    <source>
        <dbReference type="ARBA" id="ARBA00022764"/>
    </source>
</evidence>
<dbReference type="PANTHER" id="PTHR39210:SF1">
    <property type="entry name" value="HEPARIN-SULFATE LYASE"/>
    <property type="match status" value="1"/>
</dbReference>
<dbReference type="Gene3D" id="2.70.98.70">
    <property type="match status" value="1"/>
</dbReference>
<evidence type="ECO:0000259" key="6">
    <source>
        <dbReference type="Pfam" id="PF07940"/>
    </source>
</evidence>
<keyword evidence="2" id="KW-0732">Signal</keyword>
<accession>A0A179DCB7</accession>
<dbReference type="Pfam" id="PF05426">
    <property type="entry name" value="Alginate_lyase"/>
    <property type="match status" value="1"/>
</dbReference>
<dbReference type="SUPFAM" id="SSF48230">
    <property type="entry name" value="Chondroitin AC/alginate lyase"/>
    <property type="match status" value="1"/>
</dbReference>
<dbReference type="OrthoDB" id="9772435at2"/>
<sequence>MQNIIKINFIIFFLFFGANVVAQQHPSLMLTKVNIVAIRKGCDSLPILKTSYLALKADADEALSTTINVPKPVDGGGGYTHEQHKRNYTSLLNCATVYQITSEKKYADYVKTMLLDYAGKYQNWPNHPKSKSLDDAGKIFWQSLNDYVWQIYAIQAYDLVYDTLNKTERDKIENELFIPILKFFTEDRKVVFDKIHNHGTWNLAAVGITGYVLNKPVYVKKAIYGSNLDGKTGYLAQINKLFSPDGYYMEGPYYQRYALLPFILFAKAIQNYQPELNIFKYRDELLAKAIHTSLQTTYTNKVFFPINDAIRDKTFESIELVYGSNLAYADIKPDADLLDIVQQQNKVIISDAGLKVALAIAQNKAVPFNYQTLWIKDGAKGDEGGIGVLRFGQNIDQQCLVLKASSQGMGHGHFDRLNLLFYDNGTEHFYDYGSARFLNIDTKGGGNYLPENQTWAKQTVAHNTLVVDQTSQYQAQLSLAESNHPTLLYFNNTPKLKVVSAKEDHAYENISLIRTSALLKIDETEKPLLIDVFKVIADKPHQYDLPFWYQGKIVNTSEKIIAQRNNLTALGTDFGYQHLWLNADKKLSSASGFISVLNKNRFYTTHFTSNQPLKIKLVSIGANDPDLNLAEGKAFILSQSDFKNQTFISVTDTHGNTNPVKETVTDASSIITDLKLVEDSITQTTISFKAKDKLYIYQINYQNKNNYINIR</sequence>
<reference evidence="7 8" key="1">
    <citation type="submission" date="2016-04" db="EMBL/GenBank/DDBJ databases">
        <authorList>
            <person name="Evans L.H."/>
            <person name="Alamgir A."/>
            <person name="Owens N."/>
            <person name="Weber N.D."/>
            <person name="Virtaneva K."/>
            <person name="Barbian K."/>
            <person name="Babar A."/>
            <person name="Rosenke K."/>
        </authorList>
    </citation>
    <scope>NUCLEOTIDE SEQUENCE [LARGE SCALE GENOMIC DNA]</scope>
    <source>
        <strain evidence="7 8">CCM 8644</strain>
    </source>
</reference>
<proteinExistence type="predicted"/>
<evidence type="ECO:0000256" key="1">
    <source>
        <dbReference type="ARBA" id="ARBA00004418"/>
    </source>
</evidence>
<dbReference type="Gene3D" id="1.50.10.100">
    <property type="entry name" value="Chondroitin AC/alginate lyase"/>
    <property type="match status" value="1"/>
</dbReference>
<evidence type="ECO:0000259" key="5">
    <source>
        <dbReference type="Pfam" id="PF05426"/>
    </source>
</evidence>
<protein>
    <submittedName>
        <fullName evidence="7">Heparinase</fullName>
    </submittedName>
</protein>
<comment type="caution">
    <text evidence="7">The sequence shown here is derived from an EMBL/GenBank/DDBJ whole genome shotgun (WGS) entry which is preliminary data.</text>
</comment>
<dbReference type="GO" id="GO:0042597">
    <property type="term" value="C:periplasmic space"/>
    <property type="evidence" value="ECO:0007669"/>
    <property type="project" value="UniProtKB-SubCell"/>
</dbReference>
<dbReference type="InterPro" id="IPR008929">
    <property type="entry name" value="Chondroitin_lyas"/>
</dbReference>
<organism evidence="7 8">
    <name type="scientific">Pedobacter psychrophilus</name>
    <dbReference type="NCBI Taxonomy" id="1826909"/>
    <lineage>
        <taxon>Bacteria</taxon>
        <taxon>Pseudomonadati</taxon>
        <taxon>Bacteroidota</taxon>
        <taxon>Sphingobacteriia</taxon>
        <taxon>Sphingobacteriales</taxon>
        <taxon>Sphingobacteriaceae</taxon>
        <taxon>Pedobacter</taxon>
    </lineage>
</organism>